<comment type="caution">
    <text evidence="7">The sequence shown here is derived from an EMBL/GenBank/DDBJ whole genome shotgun (WGS) entry which is preliminary data.</text>
</comment>
<dbReference type="InterPro" id="IPR012910">
    <property type="entry name" value="Plug_dom"/>
</dbReference>
<keyword evidence="3" id="KW-0998">Cell outer membrane</keyword>
<dbReference type="Gene3D" id="2.170.130.10">
    <property type="entry name" value="TonB-dependent receptor, plug domain"/>
    <property type="match status" value="1"/>
</dbReference>
<dbReference type="Pfam" id="PF07715">
    <property type="entry name" value="Plug"/>
    <property type="match status" value="1"/>
</dbReference>
<reference evidence="7 8" key="1">
    <citation type="submission" date="2018-11" db="EMBL/GenBank/DDBJ databases">
        <authorList>
            <person name="Ye M.-Q."/>
            <person name="Du Z.-J."/>
        </authorList>
    </citation>
    <scope>NUCLEOTIDE SEQUENCE [LARGE SCALE GENOMIC DNA]</scope>
    <source>
        <strain evidence="7 8">U0105</strain>
    </source>
</reference>
<dbReference type="Proteomes" id="UP000275281">
    <property type="component" value="Unassembled WGS sequence"/>
</dbReference>
<dbReference type="RefSeq" id="WP_124027654.1">
    <property type="nucleotide sequence ID" value="NZ_JBHRSN010000006.1"/>
</dbReference>
<feature type="chain" id="PRO_5018221433" evidence="4">
    <location>
        <begin position="27"/>
        <end position="1010"/>
    </location>
</feature>
<feature type="domain" description="TonB-dependent transporter Oar-like beta-barrel" evidence="6">
    <location>
        <begin position="363"/>
        <end position="879"/>
    </location>
</feature>
<organism evidence="7 8">
    <name type="scientific">Alteromonas sediminis</name>
    <dbReference type="NCBI Taxonomy" id="2259342"/>
    <lineage>
        <taxon>Bacteria</taxon>
        <taxon>Pseudomonadati</taxon>
        <taxon>Pseudomonadota</taxon>
        <taxon>Gammaproteobacteria</taxon>
        <taxon>Alteromonadales</taxon>
        <taxon>Alteromonadaceae</taxon>
        <taxon>Alteromonas/Salinimonas group</taxon>
        <taxon>Alteromonas</taxon>
    </lineage>
</organism>
<evidence type="ECO:0000259" key="6">
    <source>
        <dbReference type="Pfam" id="PF25183"/>
    </source>
</evidence>
<feature type="signal peptide" evidence="4">
    <location>
        <begin position="1"/>
        <end position="26"/>
    </location>
</feature>
<dbReference type="SUPFAM" id="SSF49452">
    <property type="entry name" value="Starch-binding domain-like"/>
    <property type="match status" value="1"/>
</dbReference>
<keyword evidence="7" id="KW-0675">Receptor</keyword>
<name>A0A3N5YBF2_9ALTE</name>
<evidence type="ECO:0000259" key="5">
    <source>
        <dbReference type="Pfam" id="PF07715"/>
    </source>
</evidence>
<dbReference type="Gene3D" id="2.40.170.20">
    <property type="entry name" value="TonB-dependent receptor, beta-barrel domain"/>
    <property type="match status" value="1"/>
</dbReference>
<dbReference type="GO" id="GO:0030246">
    <property type="term" value="F:carbohydrate binding"/>
    <property type="evidence" value="ECO:0007669"/>
    <property type="project" value="InterPro"/>
</dbReference>
<keyword evidence="2" id="KW-0472">Membrane</keyword>
<comment type="subcellular location">
    <subcellularLocation>
        <location evidence="1">Cell outer membrane</location>
    </subcellularLocation>
</comment>
<feature type="domain" description="TonB-dependent transporter Oar-like beta-barrel" evidence="6">
    <location>
        <begin position="248"/>
        <end position="311"/>
    </location>
</feature>
<evidence type="ECO:0000256" key="1">
    <source>
        <dbReference type="ARBA" id="ARBA00004442"/>
    </source>
</evidence>
<evidence type="ECO:0000313" key="8">
    <source>
        <dbReference type="Proteomes" id="UP000275281"/>
    </source>
</evidence>
<dbReference type="InterPro" id="IPR037066">
    <property type="entry name" value="Plug_dom_sf"/>
</dbReference>
<protein>
    <submittedName>
        <fullName evidence="7">TonB-dependent receptor</fullName>
    </submittedName>
</protein>
<gene>
    <name evidence="7" type="ORF">DRW07_09370</name>
</gene>
<evidence type="ECO:0000313" key="7">
    <source>
        <dbReference type="EMBL" id="RPJ66295.1"/>
    </source>
</evidence>
<feature type="domain" description="TonB-dependent receptor plug" evidence="5">
    <location>
        <begin position="140"/>
        <end position="240"/>
    </location>
</feature>
<dbReference type="Pfam" id="PF13620">
    <property type="entry name" value="CarboxypepD_reg"/>
    <property type="match status" value="1"/>
</dbReference>
<sequence>MNLKTSLSRVAIAVAVSAGLATSAMAQETSSSIRGTIVGPNGNPDTGATIVITHVPSGSVKTVQAGEGGTFNVSGLRVGGPYTITVDSEQFKDSSYDGISLALGKPFIFDVQLDSAEAMETIVVSASASSLLAFNNVRGPAANFGQEQIENAPAINRAITDIVRIDPRIYVSEGNDDGDTIQCAGKNRRFNSFTVDGVRMDDIFGLSDTGLPTNRFPFSFDSLEQVSVELAPFDVVYGGFSACTINSVIKSGSNEFSGSFFYDYTDNNLRGDKVDGNSFDWPDYEEERYGLTFGGPLIKDKLFFFASYEKLEGADLYEGGPIGSGAGNESEVVTQANIDEIISIAKNLYQYDPGTVPSDLAKGDEKYLVKLDWNINADHRASLTYINSEDFDTRDSSFYDIQLASNLYRTQKELSSISASVYSDWNANLSTEVRVTSLEVDNDNAPLFGTDFANIGIRIDGDRAVTMGPNIFQQSNRVEYGVDTFALKGNYYLDDGSTITAGFEREQIDVFNLFGRYSESEIVFNSIDDFRAGTPSSFIYENAATGDVNDVAGTWEYATNTLYAQYDFEAMIGLNMVFGLRYDEYDTSDTPAANPLFEADYGFTNAQTLDGVSLLQPRFSVTYDLSDDIILRGGLGLYSGGNPAVWLTNSFVRTGGKTFQVRDAGLEDGQSLFDVPHSGAEDGRPNAAGWGIPSAAYDAVNANLGQFSEFADVNYLDPDFDMPSEWKLSIGSTHTLTDEITANFDILISRSKDALMVKRGDLDPVLNGNGDQVYTNALPEYESNRIESYVVTNADTDASSYILSAGFAGEHDNGITWTLGYAYSDAKDVQGLVSSQAVSNYQRTARRDAQGEVASTSNYNIEHRLTGTLNYTTEFFSGYDTRFSMFAVYQSGEVYSLTERGTGTYDRRGPLGELTEDGLVLVLGEERNGQEGPSWAKVDIRVTQELPGFMSDHRASAFFVIDNFTNLLNDSWGVLEEQDGNYQFSEIDDSPFTKRNASAYEIRFGVQYKF</sequence>
<evidence type="ECO:0000256" key="2">
    <source>
        <dbReference type="ARBA" id="ARBA00023136"/>
    </source>
</evidence>
<dbReference type="SUPFAM" id="SSF56935">
    <property type="entry name" value="Porins"/>
    <property type="match status" value="1"/>
</dbReference>
<dbReference type="InterPro" id="IPR057601">
    <property type="entry name" value="Oar-like_b-barrel"/>
</dbReference>
<dbReference type="InterPro" id="IPR013784">
    <property type="entry name" value="Carb-bd-like_fold"/>
</dbReference>
<dbReference type="GO" id="GO:0009279">
    <property type="term" value="C:cell outer membrane"/>
    <property type="evidence" value="ECO:0007669"/>
    <property type="project" value="UniProtKB-SubCell"/>
</dbReference>
<evidence type="ECO:0000256" key="4">
    <source>
        <dbReference type="SAM" id="SignalP"/>
    </source>
</evidence>
<dbReference type="OrthoDB" id="9768147at2"/>
<dbReference type="EMBL" id="RPOK01000003">
    <property type="protein sequence ID" value="RPJ66295.1"/>
    <property type="molecule type" value="Genomic_DNA"/>
</dbReference>
<evidence type="ECO:0000256" key="3">
    <source>
        <dbReference type="ARBA" id="ARBA00023237"/>
    </source>
</evidence>
<dbReference type="AlphaFoldDB" id="A0A3N5YBF2"/>
<dbReference type="InterPro" id="IPR036942">
    <property type="entry name" value="Beta-barrel_TonB_sf"/>
</dbReference>
<keyword evidence="4" id="KW-0732">Signal</keyword>
<proteinExistence type="predicted"/>
<accession>A0A3N5YBF2</accession>
<dbReference type="Pfam" id="PF25183">
    <property type="entry name" value="OMP_b-brl_4"/>
    <property type="match status" value="2"/>
</dbReference>
<dbReference type="Gene3D" id="2.60.40.1120">
    <property type="entry name" value="Carboxypeptidase-like, regulatory domain"/>
    <property type="match status" value="1"/>
</dbReference>
<keyword evidence="8" id="KW-1185">Reference proteome</keyword>